<dbReference type="PRINTS" id="PR00039">
    <property type="entry name" value="HTHLYSR"/>
</dbReference>
<dbReference type="GO" id="GO:0003677">
    <property type="term" value="F:DNA binding"/>
    <property type="evidence" value="ECO:0007669"/>
    <property type="project" value="UniProtKB-KW"/>
</dbReference>
<dbReference type="InterPro" id="IPR000847">
    <property type="entry name" value="LysR_HTH_N"/>
</dbReference>
<feature type="domain" description="HTH lysR-type" evidence="5">
    <location>
        <begin position="1"/>
        <end position="58"/>
    </location>
</feature>
<dbReference type="FunFam" id="1.10.10.10:FF:000001">
    <property type="entry name" value="LysR family transcriptional regulator"/>
    <property type="match status" value="1"/>
</dbReference>
<dbReference type="InterPro" id="IPR036390">
    <property type="entry name" value="WH_DNA-bd_sf"/>
</dbReference>
<evidence type="ECO:0000313" key="7">
    <source>
        <dbReference type="Proteomes" id="UP000030853"/>
    </source>
</evidence>
<dbReference type="PROSITE" id="PS50931">
    <property type="entry name" value="HTH_LYSR"/>
    <property type="match status" value="1"/>
</dbReference>
<evidence type="ECO:0000256" key="2">
    <source>
        <dbReference type="ARBA" id="ARBA00023015"/>
    </source>
</evidence>
<gene>
    <name evidence="6" type="ORF">QU24_05690</name>
</gene>
<dbReference type="Proteomes" id="UP000030853">
    <property type="component" value="Unassembled WGS sequence"/>
</dbReference>
<keyword evidence="3" id="KW-0238">DNA-binding</keyword>
<proteinExistence type="inferred from homology"/>
<evidence type="ECO:0000256" key="3">
    <source>
        <dbReference type="ARBA" id="ARBA00023125"/>
    </source>
</evidence>
<dbReference type="SUPFAM" id="SSF46785">
    <property type="entry name" value="Winged helix' DNA-binding domain"/>
    <property type="match status" value="1"/>
</dbReference>
<dbReference type="InterPro" id="IPR036388">
    <property type="entry name" value="WH-like_DNA-bd_sf"/>
</dbReference>
<dbReference type="GO" id="GO:0032993">
    <property type="term" value="C:protein-DNA complex"/>
    <property type="evidence" value="ECO:0007669"/>
    <property type="project" value="TreeGrafter"/>
</dbReference>
<dbReference type="InterPro" id="IPR005119">
    <property type="entry name" value="LysR_subst-bd"/>
</dbReference>
<comment type="caution">
    <text evidence="6">The sequence shown here is derived from an EMBL/GenBank/DDBJ whole genome shotgun (WGS) entry which is preliminary data.</text>
</comment>
<dbReference type="SUPFAM" id="SSF53850">
    <property type="entry name" value="Periplasmic binding protein-like II"/>
    <property type="match status" value="1"/>
</dbReference>
<evidence type="ECO:0000259" key="5">
    <source>
        <dbReference type="PROSITE" id="PS50931"/>
    </source>
</evidence>
<dbReference type="PANTHER" id="PTHR30346">
    <property type="entry name" value="TRANSCRIPTIONAL DUAL REGULATOR HCAR-RELATED"/>
    <property type="match status" value="1"/>
</dbReference>
<dbReference type="Gene3D" id="3.40.190.10">
    <property type="entry name" value="Periplasmic binding protein-like II"/>
    <property type="match status" value="2"/>
</dbReference>
<organism evidence="6 7">
    <name type="scientific">Pantoea rodasii</name>
    <dbReference type="NCBI Taxonomy" id="1076549"/>
    <lineage>
        <taxon>Bacteria</taxon>
        <taxon>Pseudomonadati</taxon>
        <taxon>Pseudomonadota</taxon>
        <taxon>Gammaproteobacteria</taxon>
        <taxon>Enterobacterales</taxon>
        <taxon>Erwiniaceae</taxon>
        <taxon>Pantoea</taxon>
    </lineage>
</organism>
<keyword evidence="2" id="KW-0805">Transcription regulation</keyword>
<comment type="similarity">
    <text evidence="1">Belongs to the LysR transcriptional regulatory family.</text>
</comment>
<dbReference type="AlphaFoldDB" id="A0A0B1R7J3"/>
<dbReference type="EMBL" id="JTJJ01000025">
    <property type="protein sequence ID" value="KHJ69018.1"/>
    <property type="molecule type" value="Genomic_DNA"/>
</dbReference>
<keyword evidence="4" id="KW-0804">Transcription</keyword>
<reference evidence="6 7" key="1">
    <citation type="submission" date="2014-11" db="EMBL/GenBank/DDBJ databases">
        <title>Genome sequencing of Pantoea rodasii ND03.</title>
        <authorList>
            <person name="Muhamad Yunos N.Y."/>
            <person name="Chan K.-G."/>
        </authorList>
    </citation>
    <scope>NUCLEOTIDE SEQUENCE [LARGE SCALE GENOMIC DNA]</scope>
    <source>
        <strain evidence="6 7">ND03</strain>
    </source>
</reference>
<evidence type="ECO:0000313" key="6">
    <source>
        <dbReference type="EMBL" id="KHJ69018.1"/>
    </source>
</evidence>
<evidence type="ECO:0000256" key="4">
    <source>
        <dbReference type="ARBA" id="ARBA00023163"/>
    </source>
</evidence>
<dbReference type="Pfam" id="PF03466">
    <property type="entry name" value="LysR_substrate"/>
    <property type="match status" value="1"/>
</dbReference>
<dbReference type="PANTHER" id="PTHR30346:SF30">
    <property type="entry name" value="SMALL NEUTRAL PROTEASE REGULATORY PROTEIN"/>
    <property type="match status" value="1"/>
</dbReference>
<accession>A0A0B1R7J3</accession>
<sequence>MELRHIRYFLAVATERNFTRAAARLGIGQPPLSMQIKDLEAEVGYALFNRTAQGVALTEAGHAFLQAIQPLPALAGEAIASARRAAQGDTGTLRLGFTGTAGMNPLIPGCIRAFRQAHPDVFLNVMEANSIVLLQALANQQLDIALLRQENAIPDNVTMQLLLQEPLVAALPASHPQARLRGKIALPSLREEHFILTPKESGTSLRESVLLACRQQGFTPMEGQPAPHIVSILSVVAAGLGVSLVPESMRQFSLAGVVFKQIKAPIPTTGLAVAWNDHAFTATAQNFLALVKTSEVIV</sequence>
<protein>
    <submittedName>
        <fullName evidence="6">Transcriptional regulator</fullName>
    </submittedName>
</protein>
<dbReference type="Gene3D" id="1.10.10.10">
    <property type="entry name" value="Winged helix-like DNA-binding domain superfamily/Winged helix DNA-binding domain"/>
    <property type="match status" value="1"/>
</dbReference>
<name>A0A0B1R7J3_9GAMM</name>
<dbReference type="GO" id="GO:0003700">
    <property type="term" value="F:DNA-binding transcription factor activity"/>
    <property type="evidence" value="ECO:0007669"/>
    <property type="project" value="InterPro"/>
</dbReference>
<dbReference type="Pfam" id="PF00126">
    <property type="entry name" value="HTH_1"/>
    <property type="match status" value="1"/>
</dbReference>
<evidence type="ECO:0000256" key="1">
    <source>
        <dbReference type="ARBA" id="ARBA00009437"/>
    </source>
</evidence>